<feature type="chain" id="PRO_5042128182" evidence="2">
    <location>
        <begin position="25"/>
        <end position="493"/>
    </location>
</feature>
<evidence type="ECO:0000256" key="1">
    <source>
        <dbReference type="SAM" id="Phobius"/>
    </source>
</evidence>
<reference evidence="3" key="1">
    <citation type="submission" date="2023-01" db="EMBL/GenBank/DDBJ databases">
        <title>The chitinases involved in constricting ring structure development in the nematode-trapping fungus Drechslerella dactyloides.</title>
        <authorList>
            <person name="Wang R."/>
            <person name="Zhang L."/>
            <person name="Tang P."/>
            <person name="Li S."/>
            <person name="Liang L."/>
        </authorList>
    </citation>
    <scope>NUCLEOTIDE SEQUENCE</scope>
    <source>
        <strain evidence="3">YMF1.00031</strain>
    </source>
</reference>
<protein>
    <submittedName>
        <fullName evidence="3">Uncharacterized protein</fullName>
    </submittedName>
</protein>
<organism evidence="3 4">
    <name type="scientific">Drechslerella dactyloides</name>
    <name type="common">Nematode-trapping fungus</name>
    <name type="synonym">Arthrobotrys dactyloides</name>
    <dbReference type="NCBI Taxonomy" id="74499"/>
    <lineage>
        <taxon>Eukaryota</taxon>
        <taxon>Fungi</taxon>
        <taxon>Dikarya</taxon>
        <taxon>Ascomycota</taxon>
        <taxon>Pezizomycotina</taxon>
        <taxon>Orbiliomycetes</taxon>
        <taxon>Orbiliales</taxon>
        <taxon>Orbiliaceae</taxon>
        <taxon>Drechslerella</taxon>
    </lineage>
</organism>
<keyword evidence="1" id="KW-0812">Transmembrane</keyword>
<dbReference type="Proteomes" id="UP001221413">
    <property type="component" value="Unassembled WGS sequence"/>
</dbReference>
<feature type="transmembrane region" description="Helical" evidence="1">
    <location>
        <begin position="453"/>
        <end position="476"/>
    </location>
</feature>
<comment type="caution">
    <text evidence="3">The sequence shown here is derived from an EMBL/GenBank/DDBJ whole genome shotgun (WGS) entry which is preliminary data.</text>
</comment>
<proteinExistence type="predicted"/>
<evidence type="ECO:0000313" key="4">
    <source>
        <dbReference type="Proteomes" id="UP001221413"/>
    </source>
</evidence>
<keyword evidence="4" id="KW-1185">Reference proteome</keyword>
<gene>
    <name evidence="3" type="ORF">Dda_7874</name>
</gene>
<keyword evidence="1" id="KW-1133">Transmembrane helix</keyword>
<evidence type="ECO:0000313" key="3">
    <source>
        <dbReference type="EMBL" id="KAJ6256991.1"/>
    </source>
</evidence>
<dbReference type="EMBL" id="JAQGDS010000011">
    <property type="protein sequence ID" value="KAJ6256991.1"/>
    <property type="molecule type" value="Genomic_DNA"/>
</dbReference>
<accession>A0AAD6NF17</accession>
<keyword evidence="2" id="KW-0732">Signal</keyword>
<feature type="signal peptide" evidence="2">
    <location>
        <begin position="1"/>
        <end position="24"/>
    </location>
</feature>
<evidence type="ECO:0000256" key="2">
    <source>
        <dbReference type="SAM" id="SignalP"/>
    </source>
</evidence>
<name>A0AAD6NF17_DREDA</name>
<keyword evidence="1" id="KW-0472">Membrane</keyword>
<dbReference type="AlphaFoldDB" id="A0AAD6NF17"/>
<sequence>MLFSKNLAAGLAVAIGLLVHEAVAVVKAPSCCTNQCGKAVGLNKNGKKDCSAVLVKTVVLPTVTTTRHYTVTHTVVRHGLSLITQSTDITATATETETDVSISTSITTDVETAFSTDVSTVIETDFSTVTIPYPVTTATVLKKRTICSTKPAYARTCDSGAYTRACSCLGVKPYTVTKPAARKTVRVTRTAYTTVRTVATSLADPVTNTDTVTVTSFTTIVSGVEVVETSTITLATEVATTVTTVVFATATAAPAPPTCTGTGFKLRINAPGSTPDGQPLGFINSIGQGIYMRAFQAGGSPLTVDSSGNIVSWYSPTDIRMVVLTNAPPPYKAWFESDAANVHYPSKSPQPASCQLGSGPDYKIACKSGGADYQAAICQDPTYFEWELWIYNDPSQLVAPSGSDDHYAEHEVFDDDPVSAPILRTPPAAASPPVSPPRQPPPPFVWDKSWRTIAYAIPLFILPTLLLSLAVLFITISNGVDFWGHKTGFLFNG</sequence>